<sequence>MAEIVFKINGKEHKVDGKFSPDVTLVEYIRNVAHLRGTKFMCREGGCGACVVNIRTAQPPSNEIKTFAVNSCLVSILSCHEWDVTTIEGIGSERTGYHEIQRRLARFNGTQCGYCSPGFVMSMYSVYMSKNKNITTKEVENSFASNICRCTGYRPIAEAFKSFAMDADEALRDIVIDLEDLHSLKSCTRDCLKEYSDKKCSTKDKQNKNSDKLKLKDNNWCIIENLRNETFMVQSALYKWVKAYSLADVFKAIQSDDNYKLIAGNTGQGVNQLGDYPTTVIDIFSVYELKEHVLDVNLILGAGISLSELMEIFGHISASNDGFKYLQELYNHLDLVAHMPVRNIGTIGGNLMLKHINNDFQSDLFLLFETVGGLITIAEEVGKNTTMALPEFLKFDMNRKIIVNVILPPLSQCCSLKTYKIMPRAQNSHAIVNAGFLFKFHHNSQLLESATLVYGGISKIFIHASTTEAMLIGRDPFTNETLQLVLKSLQEEILPIENPPEPSAEYRKMLAISLYYKAILYLCPDDKINPTYRSGWKVFKRETSKGSQSFETDESLWPLNQPVSKLEALVQCAGEAEYSNDIPAMSEEVFAAFVTADVNPGSIISGFDTKQAFNISGVSGFYTAKDIPGNNTFTPSKIPIMDVDEEILCSKEVMYYGQPTGIIIADRELTAQKAAKLVKILYSYESTKKPLLTIDSVLESPEMNNRITNNQVIDPTDAGNDVKHVLSGELKLKGQYHHYMELQTAVAVPTEDGLDVYSSCQWLDLTSVAIAECLNLPVNRINVIVRRLGGGYGGKISRPSQIACSAALVAYLERKTCRFVVPLITNMKSVGKRLPLNSNFEVGVNDDGLIQYLKTTFHQDHGYSFNENISARTIAHFYSCYDPKRWQIESNSIITDTASNTFCRSPSSTEGIAMIENIMEYIAYNIGKDPIQVRLLNMEAENNPFPDMINQLKNDCEYDKRNEEVISFNEQNRWMKRALKLMPMTFEIYYFGNYNSVVSIYHADASVVICHGGIAMGQGLNTKVAQVCAYVLGVPLDKIRIKPSTSLISPNAMVTGASIGSECVAFATKKACEIILDRLNPIKAKGSYTWEELITKAYEDGVDLQATYMYSSKDELKPYNVYAVCALEVEVDMLTGNHDVRRVDILEDTGRSLSPMIDVGQIEGAFVMGLGYWTSENLVYDESTGELLTNRTWTYKPPGIKDIPADMRIYFRRNAGNEHGLLQSKATGEPAFCLATIILHAFREAVRSARLDAGYPDQWLDIGIPCTAENIFMAVEHKVEHFLLM</sequence>
<dbReference type="InterPro" id="IPR002888">
    <property type="entry name" value="2Fe-2S-bd"/>
</dbReference>
<evidence type="ECO:0000256" key="9">
    <source>
        <dbReference type="ARBA" id="ARBA00022827"/>
    </source>
</evidence>
<keyword evidence="10" id="KW-0560">Oxidoreductase</keyword>
<feature type="domain" description="FAD-binding PCMH-type" evidence="18">
    <location>
        <begin position="233"/>
        <end position="412"/>
    </location>
</feature>
<dbReference type="Gene3D" id="3.10.20.30">
    <property type="match status" value="1"/>
</dbReference>
<dbReference type="GeneID" id="112057856"/>
<feature type="binding site" evidence="16">
    <location>
        <position position="761"/>
    </location>
    <ligand>
        <name>Mo-molybdopterin</name>
        <dbReference type="ChEBI" id="CHEBI:71302"/>
    </ligand>
    <ligandPart>
        <name>Mo</name>
        <dbReference type="ChEBI" id="CHEBI:28685"/>
    </ligandPart>
</feature>
<dbReference type="InterPro" id="IPR046867">
    <property type="entry name" value="AldOxase/xan_DH_MoCoBD2"/>
</dbReference>
<dbReference type="KEGG" id="bany:112057856"/>
<comment type="cofactor">
    <cofactor evidence="1 15">
        <name>FAD</name>
        <dbReference type="ChEBI" id="CHEBI:57692"/>
    </cofactor>
</comment>
<dbReference type="SUPFAM" id="SSF54292">
    <property type="entry name" value="2Fe-2S ferredoxin-like"/>
    <property type="match status" value="1"/>
</dbReference>
<keyword evidence="9 15" id="KW-0274">FAD</keyword>
<dbReference type="OrthoDB" id="8300278at2759"/>
<dbReference type="InterPro" id="IPR036010">
    <property type="entry name" value="2Fe-2S_ferredoxin-like_sf"/>
</dbReference>
<dbReference type="Pfam" id="PF00111">
    <property type="entry name" value="Fer2"/>
    <property type="match status" value="1"/>
</dbReference>
<dbReference type="SMART" id="SM01092">
    <property type="entry name" value="CO_deh_flav_C"/>
    <property type="match status" value="1"/>
</dbReference>
<keyword evidence="5 16" id="KW-0500">Molybdenum</keyword>
<evidence type="ECO:0000256" key="8">
    <source>
        <dbReference type="ARBA" id="ARBA00022723"/>
    </source>
</evidence>
<keyword evidence="13" id="KW-0576">Peroxisome</keyword>
<evidence type="ECO:0000256" key="10">
    <source>
        <dbReference type="ARBA" id="ARBA00023002"/>
    </source>
</evidence>
<feature type="active site" description="Proton acceptor" evidence="14">
    <location>
        <position position="1229"/>
    </location>
</feature>
<dbReference type="GO" id="GO:0005506">
    <property type="term" value="F:iron ion binding"/>
    <property type="evidence" value="ECO:0007669"/>
    <property type="project" value="InterPro"/>
</dbReference>
<feature type="binding site" evidence="16">
    <location>
        <position position="50"/>
    </location>
    <ligand>
        <name>[2Fe-2S] cluster</name>
        <dbReference type="ChEBI" id="CHEBI:190135"/>
        <label>1</label>
    </ligand>
</feature>
<evidence type="ECO:0000256" key="2">
    <source>
        <dbReference type="ARBA" id="ARBA00004275"/>
    </source>
</evidence>
<dbReference type="InterPro" id="IPR037165">
    <property type="entry name" value="AldOxase/xan_DH_Mopterin-bd_sf"/>
</dbReference>
<name>A0A6J1P8Q7_BICAN</name>
<dbReference type="InterPro" id="IPR002346">
    <property type="entry name" value="Mopterin_DH_FAD-bd"/>
</dbReference>
<feature type="binding site" evidence="15">
    <location>
        <position position="872"/>
    </location>
    <ligand>
        <name>substrate</name>
    </ligand>
</feature>
<dbReference type="Proteomes" id="UP001652582">
    <property type="component" value="Chromosome 16"/>
</dbReference>
<feature type="binding site" evidence="16">
    <location>
        <position position="148"/>
    </location>
    <ligand>
        <name>[2Fe-2S] cluster</name>
        <dbReference type="ChEBI" id="CHEBI:190135"/>
        <label>2</label>
    </ligand>
</feature>
<feature type="binding site" evidence="16">
    <location>
        <position position="42"/>
    </location>
    <ligand>
        <name>[2Fe-2S] cluster</name>
        <dbReference type="ChEBI" id="CHEBI:190135"/>
        <label>1</label>
    </ligand>
</feature>
<dbReference type="InterPro" id="IPR006058">
    <property type="entry name" value="2Fe2S_fd_BS"/>
</dbReference>
<dbReference type="SUPFAM" id="SSF56176">
    <property type="entry name" value="FAD-binding/transporter-associated domain-like"/>
    <property type="match status" value="1"/>
</dbReference>
<evidence type="ECO:0000259" key="17">
    <source>
        <dbReference type="PROSITE" id="PS51085"/>
    </source>
</evidence>
<dbReference type="PANTHER" id="PTHR11908:SF132">
    <property type="entry name" value="ALDEHYDE OXIDASE 1-RELATED"/>
    <property type="match status" value="1"/>
</dbReference>
<dbReference type="InterPro" id="IPR016169">
    <property type="entry name" value="FAD-bd_PCMH_sub2"/>
</dbReference>
<dbReference type="Pfam" id="PF20256">
    <property type="entry name" value="MoCoBD_2"/>
    <property type="match status" value="1"/>
</dbReference>
<comment type="similarity">
    <text evidence="3">Belongs to the xanthine dehydrogenase family.</text>
</comment>
<feature type="binding site" evidence="16">
    <location>
        <position position="150"/>
    </location>
    <ligand>
        <name>[2Fe-2S] cluster</name>
        <dbReference type="ChEBI" id="CHEBI:190135"/>
        <label>2</label>
    </ligand>
</feature>
<dbReference type="SUPFAM" id="SSF54665">
    <property type="entry name" value="CO dehydrogenase molybdoprotein N-domain-like"/>
    <property type="match status" value="1"/>
</dbReference>
<dbReference type="Gene3D" id="3.30.390.50">
    <property type="entry name" value="CO dehydrogenase flavoprotein, C-terminal domain"/>
    <property type="match status" value="1"/>
</dbReference>
<dbReference type="Gene3D" id="3.30.465.10">
    <property type="match status" value="1"/>
</dbReference>
<dbReference type="InterPro" id="IPR036318">
    <property type="entry name" value="FAD-bd_PCMH-like_sf"/>
</dbReference>
<protein>
    <submittedName>
        <fullName evidence="20">Xanthine dehydrogenase-like</fullName>
    </submittedName>
</protein>
<evidence type="ECO:0000256" key="11">
    <source>
        <dbReference type="ARBA" id="ARBA00023004"/>
    </source>
</evidence>
<feature type="domain" description="2Fe-2S ferredoxin-type" evidence="17">
    <location>
        <begin position="2"/>
        <end position="90"/>
    </location>
</feature>
<dbReference type="GO" id="GO:0071949">
    <property type="term" value="F:FAD binding"/>
    <property type="evidence" value="ECO:0007669"/>
    <property type="project" value="InterPro"/>
</dbReference>
<feature type="binding site" evidence="16">
    <location>
        <position position="904"/>
    </location>
    <ligand>
        <name>Mo-molybdopterin</name>
        <dbReference type="ChEBI" id="CHEBI:71302"/>
    </ligand>
    <ligandPart>
        <name>Mo</name>
        <dbReference type="ChEBI" id="CHEBI:28685"/>
    </ligandPart>
</feature>
<keyword evidence="6" id="KW-0285">Flavoprotein</keyword>
<dbReference type="GO" id="GO:0005777">
    <property type="term" value="C:peroxisome"/>
    <property type="evidence" value="ECO:0007669"/>
    <property type="project" value="UniProtKB-SubCell"/>
</dbReference>
<evidence type="ECO:0000256" key="1">
    <source>
        <dbReference type="ARBA" id="ARBA00001974"/>
    </source>
</evidence>
<evidence type="ECO:0000256" key="5">
    <source>
        <dbReference type="ARBA" id="ARBA00022505"/>
    </source>
</evidence>
<accession>A0A6J1P8Q7</accession>
<organism evidence="19 20">
    <name type="scientific">Bicyclus anynana</name>
    <name type="common">Squinting bush brown butterfly</name>
    <dbReference type="NCBI Taxonomy" id="110368"/>
    <lineage>
        <taxon>Eukaryota</taxon>
        <taxon>Metazoa</taxon>
        <taxon>Ecdysozoa</taxon>
        <taxon>Arthropoda</taxon>
        <taxon>Hexapoda</taxon>
        <taxon>Insecta</taxon>
        <taxon>Pterygota</taxon>
        <taxon>Neoptera</taxon>
        <taxon>Endopterygota</taxon>
        <taxon>Lepidoptera</taxon>
        <taxon>Glossata</taxon>
        <taxon>Ditrysia</taxon>
        <taxon>Papilionoidea</taxon>
        <taxon>Nymphalidae</taxon>
        <taxon>Satyrinae</taxon>
        <taxon>Satyrini</taxon>
        <taxon>Mycalesina</taxon>
        <taxon>Bicyclus</taxon>
    </lineage>
</organism>
<dbReference type="InterPro" id="IPR036884">
    <property type="entry name" value="2Fe-2S-bd_dom_sf"/>
</dbReference>
<keyword evidence="19" id="KW-1185">Reference proteome</keyword>
<evidence type="ECO:0000256" key="15">
    <source>
        <dbReference type="PIRSR" id="PIRSR000127-2"/>
    </source>
</evidence>
<comment type="cofactor">
    <cofactor evidence="16">
        <name>Mo-molybdopterin</name>
        <dbReference type="ChEBI" id="CHEBI:71302"/>
    </cofactor>
    <text evidence="16">Binds 1 Mo-molybdopterin (Mo-MPT) cofactor per subunit.</text>
</comment>
<dbReference type="InterPro" id="IPR016166">
    <property type="entry name" value="FAD-bd_PCMH"/>
</dbReference>
<dbReference type="InterPro" id="IPR036856">
    <property type="entry name" value="Ald_Oxase/Xan_DH_a/b_sf"/>
</dbReference>
<dbReference type="CDD" id="cd00207">
    <property type="entry name" value="fer2"/>
    <property type="match status" value="1"/>
</dbReference>
<dbReference type="InterPro" id="IPR016208">
    <property type="entry name" value="Ald_Oxase/xanthine_DH-like"/>
</dbReference>
<feature type="binding site" evidence="16">
    <location>
        <position position="47"/>
    </location>
    <ligand>
        <name>[2Fe-2S] cluster</name>
        <dbReference type="ChEBI" id="CHEBI:190135"/>
        <label>1</label>
    </ligand>
</feature>
<dbReference type="Pfam" id="PF00941">
    <property type="entry name" value="FAD_binding_5"/>
    <property type="match status" value="1"/>
</dbReference>
<dbReference type="RefSeq" id="XP_023954191.2">
    <property type="nucleotide sequence ID" value="XM_024098423.2"/>
</dbReference>
<evidence type="ECO:0000256" key="12">
    <source>
        <dbReference type="ARBA" id="ARBA00023014"/>
    </source>
</evidence>
<evidence type="ECO:0000256" key="4">
    <source>
        <dbReference type="ARBA" id="ARBA00011738"/>
    </source>
</evidence>
<dbReference type="GO" id="GO:0050302">
    <property type="term" value="F:indole-3-acetaldehyde oxidase activity"/>
    <property type="evidence" value="ECO:0007669"/>
    <property type="project" value="UniProtKB-EC"/>
</dbReference>
<keyword evidence="12 16" id="KW-0411">Iron-sulfur</keyword>
<feature type="binding site" evidence="15">
    <location>
        <position position="359"/>
    </location>
    <ligand>
        <name>FAD</name>
        <dbReference type="ChEBI" id="CHEBI:57692"/>
    </ligand>
</feature>
<feature type="binding site" evidence="15">
    <location>
        <position position="420"/>
    </location>
    <ligand>
        <name>FAD</name>
        <dbReference type="ChEBI" id="CHEBI:57692"/>
    </ligand>
</feature>
<evidence type="ECO:0000256" key="7">
    <source>
        <dbReference type="ARBA" id="ARBA00022714"/>
    </source>
</evidence>
<dbReference type="InterPro" id="IPR008274">
    <property type="entry name" value="AldOxase/xan_DH_MoCoBD1"/>
</dbReference>
<dbReference type="Gene3D" id="1.10.150.120">
    <property type="entry name" value="[2Fe-2S]-binding domain"/>
    <property type="match status" value="1"/>
</dbReference>
<evidence type="ECO:0000259" key="18">
    <source>
        <dbReference type="PROSITE" id="PS51387"/>
    </source>
</evidence>
<dbReference type="GO" id="GO:0051537">
    <property type="term" value="F:2 iron, 2 sulfur cluster binding"/>
    <property type="evidence" value="ECO:0007669"/>
    <property type="project" value="UniProtKB-KW"/>
</dbReference>
<evidence type="ECO:0000256" key="14">
    <source>
        <dbReference type="PIRSR" id="PIRSR000127-1"/>
    </source>
</evidence>
<dbReference type="SUPFAM" id="SSF55447">
    <property type="entry name" value="CO dehydrogenase flavoprotein C-terminal domain-like"/>
    <property type="match status" value="1"/>
</dbReference>
<dbReference type="SUPFAM" id="SSF47741">
    <property type="entry name" value="CO dehydrogenase ISP C-domain like"/>
    <property type="match status" value="1"/>
</dbReference>
<dbReference type="PROSITE" id="PS51387">
    <property type="entry name" value="FAD_PCMH"/>
    <property type="match status" value="1"/>
</dbReference>
<dbReference type="PANTHER" id="PTHR11908">
    <property type="entry name" value="XANTHINE DEHYDROGENASE"/>
    <property type="match status" value="1"/>
</dbReference>
<dbReference type="Pfam" id="PF01315">
    <property type="entry name" value="Ald_Xan_dh_C"/>
    <property type="match status" value="1"/>
</dbReference>
<gene>
    <name evidence="20" type="primary">LOC112057856</name>
</gene>
<evidence type="ECO:0000256" key="13">
    <source>
        <dbReference type="ARBA" id="ARBA00023140"/>
    </source>
</evidence>
<feature type="binding site" evidence="16">
    <location>
        <position position="115"/>
    </location>
    <ligand>
        <name>[2Fe-2S] cluster</name>
        <dbReference type="ChEBI" id="CHEBI:190135"/>
        <label>2</label>
    </ligand>
</feature>
<dbReference type="SMART" id="SM01008">
    <property type="entry name" value="Ald_Xan_dh_C"/>
    <property type="match status" value="1"/>
</dbReference>
<reference evidence="20" key="1">
    <citation type="submission" date="2025-08" db="UniProtKB">
        <authorList>
            <consortium name="RefSeq"/>
        </authorList>
    </citation>
    <scope>IDENTIFICATION</scope>
</reference>
<dbReference type="SUPFAM" id="SSF56003">
    <property type="entry name" value="Molybdenum cofactor-binding domain"/>
    <property type="match status" value="1"/>
</dbReference>
<dbReference type="InterPro" id="IPR036683">
    <property type="entry name" value="CO_DH_flav_C_dom_sf"/>
</dbReference>
<dbReference type="Pfam" id="PF01799">
    <property type="entry name" value="Fer2_2"/>
    <property type="match status" value="1"/>
</dbReference>
<comment type="subcellular location">
    <subcellularLocation>
        <location evidence="2">Peroxisome</location>
    </subcellularLocation>
</comment>
<proteinExistence type="inferred from homology"/>
<dbReference type="PROSITE" id="PS00197">
    <property type="entry name" value="2FE2S_FER_1"/>
    <property type="match status" value="1"/>
</dbReference>
<dbReference type="InterPro" id="IPR001041">
    <property type="entry name" value="2Fe-2S_ferredoxin-type"/>
</dbReference>
<dbReference type="Gene3D" id="3.90.1170.50">
    <property type="entry name" value="Aldehyde oxidase/xanthine dehydrogenase, a/b hammerhead"/>
    <property type="match status" value="1"/>
</dbReference>
<keyword evidence="11 16" id="KW-0408">Iron</keyword>
<dbReference type="InterPro" id="IPR012675">
    <property type="entry name" value="Beta-grasp_dom_sf"/>
</dbReference>
<keyword evidence="8 16" id="KW-0479">Metal-binding</keyword>
<comment type="cofactor">
    <cofactor evidence="16">
        <name>[2Fe-2S] cluster</name>
        <dbReference type="ChEBI" id="CHEBI:190135"/>
    </cofactor>
    <text evidence="16">Binds 2 [2Fe-2S] clusters.</text>
</comment>
<dbReference type="InterPro" id="IPR000674">
    <property type="entry name" value="Ald_Oxase/Xan_DH_a/b"/>
</dbReference>
<evidence type="ECO:0000313" key="19">
    <source>
        <dbReference type="Proteomes" id="UP001652582"/>
    </source>
</evidence>
<feature type="binding site" evidence="16">
    <location>
        <position position="72"/>
    </location>
    <ligand>
        <name>[2Fe-2S] cluster</name>
        <dbReference type="ChEBI" id="CHEBI:190135"/>
        <label>1</label>
    </ligand>
</feature>
<dbReference type="PIRSF" id="PIRSF000127">
    <property type="entry name" value="Xanthine_DH"/>
    <property type="match status" value="1"/>
</dbReference>
<feature type="binding site" evidence="16">
    <location>
        <position position="112"/>
    </location>
    <ligand>
        <name>[2Fe-2S] cluster</name>
        <dbReference type="ChEBI" id="CHEBI:190135"/>
        <label>2</label>
    </ligand>
</feature>
<dbReference type="InterPro" id="IPR005107">
    <property type="entry name" value="CO_DH_flav_C"/>
</dbReference>
<keyword evidence="7 16" id="KW-0001">2Fe-2S</keyword>
<dbReference type="Gene3D" id="3.30.365.10">
    <property type="entry name" value="Aldehyde oxidase/xanthine dehydrogenase, molybdopterin binding domain"/>
    <property type="match status" value="4"/>
</dbReference>
<dbReference type="PROSITE" id="PS51085">
    <property type="entry name" value="2FE2S_FER_2"/>
    <property type="match status" value="1"/>
</dbReference>
<evidence type="ECO:0000256" key="16">
    <source>
        <dbReference type="PIRSR" id="PIRSR000127-3"/>
    </source>
</evidence>
<dbReference type="Pfam" id="PF02738">
    <property type="entry name" value="MoCoBD_1"/>
    <property type="match status" value="1"/>
</dbReference>
<dbReference type="Pfam" id="PF03450">
    <property type="entry name" value="CO_deh_flav_C"/>
    <property type="match status" value="1"/>
</dbReference>
<evidence type="ECO:0000256" key="6">
    <source>
        <dbReference type="ARBA" id="ARBA00022630"/>
    </source>
</evidence>
<comment type="subunit">
    <text evidence="4">Homodimer.</text>
</comment>
<evidence type="ECO:0000313" key="20">
    <source>
        <dbReference type="RefSeq" id="XP_023954191.2"/>
    </source>
</evidence>
<feature type="binding site" evidence="16">
    <location>
        <position position="1057"/>
    </location>
    <ligand>
        <name>Mo-molybdopterin</name>
        <dbReference type="ChEBI" id="CHEBI:71302"/>
    </ligand>
    <ligandPart>
        <name>Mo</name>
        <dbReference type="ChEBI" id="CHEBI:28685"/>
    </ligandPart>
</feature>
<evidence type="ECO:0000256" key="3">
    <source>
        <dbReference type="ARBA" id="ARBA00006849"/>
    </source>
</evidence>